<feature type="region of interest" description="Disordered" evidence="1">
    <location>
        <begin position="1"/>
        <end position="47"/>
    </location>
</feature>
<dbReference type="AlphaFoldDB" id="A0AAJ0FLI5"/>
<feature type="region of interest" description="Disordered" evidence="1">
    <location>
        <begin position="108"/>
        <end position="128"/>
    </location>
</feature>
<reference evidence="2" key="1">
    <citation type="submission" date="2023-06" db="EMBL/GenBank/DDBJ databases">
        <title>Genome-scale phylogeny and comparative genomics of the fungal order Sordariales.</title>
        <authorList>
            <consortium name="Lawrence Berkeley National Laboratory"/>
            <person name="Hensen N."/>
            <person name="Bonometti L."/>
            <person name="Westerberg I."/>
            <person name="Brannstrom I.O."/>
            <person name="Guillou S."/>
            <person name="Cros-Aarteil S."/>
            <person name="Calhoun S."/>
            <person name="Haridas S."/>
            <person name="Kuo A."/>
            <person name="Mondo S."/>
            <person name="Pangilinan J."/>
            <person name="Riley R."/>
            <person name="Labutti K."/>
            <person name="Andreopoulos B."/>
            <person name="Lipzen A."/>
            <person name="Chen C."/>
            <person name="Yanf M."/>
            <person name="Daum C."/>
            <person name="Ng V."/>
            <person name="Clum A."/>
            <person name="Steindorff A."/>
            <person name="Ohm R."/>
            <person name="Martin F."/>
            <person name="Silar P."/>
            <person name="Natvig D."/>
            <person name="Lalanne C."/>
            <person name="Gautier V."/>
            <person name="Ament-Velasquez S.L."/>
            <person name="Kruys A."/>
            <person name="Hutchinson M.I."/>
            <person name="Powell A.J."/>
            <person name="Barry K."/>
            <person name="Miller A.N."/>
            <person name="Grigoriev I.V."/>
            <person name="Debuchy R."/>
            <person name="Gladieux P."/>
            <person name="Thoren M.H."/>
            <person name="Johannesson H."/>
        </authorList>
    </citation>
    <scope>NUCLEOTIDE SEQUENCE</scope>
    <source>
        <strain evidence="2">8032-3</strain>
    </source>
</reference>
<gene>
    <name evidence="2" type="ORF">QBC33DRAFT_520599</name>
</gene>
<proteinExistence type="predicted"/>
<keyword evidence="3" id="KW-1185">Reference proteome</keyword>
<comment type="caution">
    <text evidence="2">The sequence shown here is derived from an EMBL/GenBank/DDBJ whole genome shotgun (WGS) entry which is preliminary data.</text>
</comment>
<name>A0AAJ0FLI5_9PEZI</name>
<dbReference type="EMBL" id="MU838997">
    <property type="protein sequence ID" value="KAK1772227.1"/>
    <property type="molecule type" value="Genomic_DNA"/>
</dbReference>
<dbReference type="GeneID" id="85309577"/>
<dbReference type="RefSeq" id="XP_060288440.1">
    <property type="nucleotide sequence ID" value="XM_060426390.1"/>
</dbReference>
<organism evidence="2 3">
    <name type="scientific">Phialemonium atrogriseum</name>
    <dbReference type="NCBI Taxonomy" id="1093897"/>
    <lineage>
        <taxon>Eukaryota</taxon>
        <taxon>Fungi</taxon>
        <taxon>Dikarya</taxon>
        <taxon>Ascomycota</taxon>
        <taxon>Pezizomycotina</taxon>
        <taxon>Sordariomycetes</taxon>
        <taxon>Sordariomycetidae</taxon>
        <taxon>Cephalothecales</taxon>
        <taxon>Cephalothecaceae</taxon>
        <taxon>Phialemonium</taxon>
    </lineage>
</organism>
<sequence length="128" mass="13709">MPDHDSPSSPDGGKCAAPPNDGSDAGNRHVGRVAPAGGSVTQKDSKVGLKKVRKVDFSAVFAQVMVETKDLDKEAIEAKFPWMKNNPPRGVGPDVAARVLEEIYEELAREADKETEDDAPKRASQAQP</sequence>
<evidence type="ECO:0000256" key="1">
    <source>
        <dbReference type="SAM" id="MobiDB-lite"/>
    </source>
</evidence>
<protein>
    <submittedName>
        <fullName evidence="2">Uncharacterized protein</fullName>
    </submittedName>
</protein>
<evidence type="ECO:0000313" key="2">
    <source>
        <dbReference type="EMBL" id="KAK1772227.1"/>
    </source>
</evidence>
<accession>A0AAJ0FLI5</accession>
<dbReference type="Proteomes" id="UP001244011">
    <property type="component" value="Unassembled WGS sequence"/>
</dbReference>
<evidence type="ECO:0000313" key="3">
    <source>
        <dbReference type="Proteomes" id="UP001244011"/>
    </source>
</evidence>